<gene>
    <name evidence="2" type="ORF">K227x_01200</name>
</gene>
<proteinExistence type="predicted"/>
<feature type="region of interest" description="Disordered" evidence="1">
    <location>
        <begin position="21"/>
        <end position="45"/>
    </location>
</feature>
<evidence type="ECO:0000313" key="3">
    <source>
        <dbReference type="Proteomes" id="UP000318538"/>
    </source>
</evidence>
<dbReference type="Proteomes" id="UP000318538">
    <property type="component" value="Chromosome"/>
</dbReference>
<sequence length="122" mass="14236">MFYFRCIGGVGSRASGRKEYTLKNPITPNNQIDADDQKRNATSRPSCRMRIDNETVSFSRIVASLNKTLNQPTRNRTKSVDDEQNAKQAHSKLRKRQKRMRGHRWFVISLLRCLILGRRSVW</sequence>
<reference evidence="2 3" key="1">
    <citation type="submission" date="2019-02" db="EMBL/GenBank/DDBJ databases">
        <title>Deep-cultivation of Planctomycetes and their phenomic and genomic characterization uncovers novel biology.</title>
        <authorList>
            <person name="Wiegand S."/>
            <person name="Jogler M."/>
            <person name="Boedeker C."/>
            <person name="Pinto D."/>
            <person name="Vollmers J."/>
            <person name="Rivas-Marin E."/>
            <person name="Kohn T."/>
            <person name="Peeters S.H."/>
            <person name="Heuer A."/>
            <person name="Rast P."/>
            <person name="Oberbeckmann S."/>
            <person name="Bunk B."/>
            <person name="Jeske O."/>
            <person name="Meyerdierks A."/>
            <person name="Storesund J.E."/>
            <person name="Kallscheuer N."/>
            <person name="Luecker S."/>
            <person name="Lage O.M."/>
            <person name="Pohl T."/>
            <person name="Merkel B.J."/>
            <person name="Hornburger P."/>
            <person name="Mueller R.-W."/>
            <person name="Bruemmer F."/>
            <person name="Labrenz M."/>
            <person name="Spormann A.M."/>
            <person name="Op den Camp H."/>
            <person name="Overmann J."/>
            <person name="Amann R."/>
            <person name="Jetten M.S.M."/>
            <person name="Mascher T."/>
            <person name="Medema M.H."/>
            <person name="Devos D.P."/>
            <person name="Kaster A.-K."/>
            <person name="Ovreas L."/>
            <person name="Rohde M."/>
            <person name="Galperin M.Y."/>
            <person name="Jogler C."/>
        </authorList>
    </citation>
    <scope>NUCLEOTIDE SEQUENCE [LARGE SCALE GENOMIC DNA]</scope>
    <source>
        <strain evidence="2 3">K22_7</strain>
    </source>
</reference>
<evidence type="ECO:0000256" key="1">
    <source>
        <dbReference type="SAM" id="MobiDB-lite"/>
    </source>
</evidence>
<organism evidence="2 3">
    <name type="scientific">Rubripirellula lacrimiformis</name>
    <dbReference type="NCBI Taxonomy" id="1930273"/>
    <lineage>
        <taxon>Bacteria</taxon>
        <taxon>Pseudomonadati</taxon>
        <taxon>Planctomycetota</taxon>
        <taxon>Planctomycetia</taxon>
        <taxon>Pirellulales</taxon>
        <taxon>Pirellulaceae</taxon>
        <taxon>Rubripirellula</taxon>
    </lineage>
</organism>
<name>A0A517N3P0_9BACT</name>
<protein>
    <submittedName>
        <fullName evidence="2">Uncharacterized protein</fullName>
    </submittedName>
</protein>
<accession>A0A517N3P0</accession>
<evidence type="ECO:0000313" key="2">
    <source>
        <dbReference type="EMBL" id="QDT01753.1"/>
    </source>
</evidence>
<dbReference type="AlphaFoldDB" id="A0A517N3P0"/>
<feature type="region of interest" description="Disordered" evidence="1">
    <location>
        <begin position="67"/>
        <end position="97"/>
    </location>
</feature>
<dbReference type="KEGG" id="rlc:K227x_01200"/>
<keyword evidence="3" id="KW-1185">Reference proteome</keyword>
<dbReference type="EMBL" id="CP036525">
    <property type="protein sequence ID" value="QDT01753.1"/>
    <property type="molecule type" value="Genomic_DNA"/>
</dbReference>